<dbReference type="AlphaFoldDB" id="A0A1I4PTT4"/>
<feature type="compositionally biased region" description="Basic and acidic residues" evidence="1">
    <location>
        <begin position="18"/>
        <end position="33"/>
    </location>
</feature>
<name>A0A1I4PTT4_9FIRM</name>
<protein>
    <submittedName>
        <fullName evidence="2">Uncharacterized protein</fullName>
    </submittedName>
</protein>
<evidence type="ECO:0000256" key="1">
    <source>
        <dbReference type="SAM" id="MobiDB-lite"/>
    </source>
</evidence>
<dbReference type="Proteomes" id="UP000199520">
    <property type="component" value="Unassembled WGS sequence"/>
</dbReference>
<accession>A0A1I4PTT4</accession>
<reference evidence="3" key="1">
    <citation type="submission" date="2016-10" db="EMBL/GenBank/DDBJ databases">
        <authorList>
            <person name="Varghese N."/>
            <person name="Submissions S."/>
        </authorList>
    </citation>
    <scope>NUCLEOTIDE SEQUENCE [LARGE SCALE GENOMIC DNA]</scope>
    <source>
        <strain evidence="3">DSM 13327</strain>
    </source>
</reference>
<dbReference type="STRING" id="1123291.SAMN04490355_10723"/>
<dbReference type="RefSeq" id="WP_090943822.1">
    <property type="nucleotide sequence ID" value="NZ_FOTS01000072.1"/>
</dbReference>
<gene>
    <name evidence="2" type="ORF">SAMN04490355_10723</name>
</gene>
<sequence length="96" mass="11246">MEIEKQENENNLLDDVNNEVKTENMKLDKPKKQKKVCELDTLENLQKKKSDLQDRQNEIAGEIKAVNAAIRKVEQINKMSADEMREFILKEMKKKG</sequence>
<feature type="region of interest" description="Disordered" evidence="1">
    <location>
        <begin position="1"/>
        <end position="33"/>
    </location>
</feature>
<evidence type="ECO:0000313" key="2">
    <source>
        <dbReference type="EMBL" id="SFM30785.1"/>
    </source>
</evidence>
<organism evidence="2 3">
    <name type="scientific">Pelosinus propionicus DSM 13327</name>
    <dbReference type="NCBI Taxonomy" id="1123291"/>
    <lineage>
        <taxon>Bacteria</taxon>
        <taxon>Bacillati</taxon>
        <taxon>Bacillota</taxon>
        <taxon>Negativicutes</taxon>
        <taxon>Selenomonadales</taxon>
        <taxon>Sporomusaceae</taxon>
        <taxon>Pelosinus</taxon>
    </lineage>
</organism>
<evidence type="ECO:0000313" key="3">
    <source>
        <dbReference type="Proteomes" id="UP000199520"/>
    </source>
</evidence>
<keyword evidence="3" id="KW-1185">Reference proteome</keyword>
<dbReference type="EMBL" id="FOTS01000072">
    <property type="protein sequence ID" value="SFM30785.1"/>
    <property type="molecule type" value="Genomic_DNA"/>
</dbReference>
<proteinExistence type="predicted"/>